<evidence type="ECO:0000256" key="5">
    <source>
        <dbReference type="ARBA" id="ARBA00022777"/>
    </source>
</evidence>
<dbReference type="SMART" id="SM00065">
    <property type="entry name" value="GAF"/>
    <property type="match status" value="1"/>
</dbReference>
<protein>
    <recommendedName>
        <fullName evidence="2">histidine kinase</fullName>
        <ecNumber evidence="2">2.7.13.3</ecNumber>
    </recommendedName>
</protein>
<dbReference type="InterPro" id="IPR004358">
    <property type="entry name" value="Sig_transdc_His_kin-like_C"/>
</dbReference>
<dbReference type="SUPFAM" id="SSF55781">
    <property type="entry name" value="GAF domain-like"/>
    <property type="match status" value="1"/>
</dbReference>
<dbReference type="PROSITE" id="PS50112">
    <property type="entry name" value="PAS"/>
    <property type="match status" value="1"/>
</dbReference>
<dbReference type="InterPro" id="IPR005467">
    <property type="entry name" value="His_kinase_dom"/>
</dbReference>
<evidence type="ECO:0000256" key="1">
    <source>
        <dbReference type="ARBA" id="ARBA00000085"/>
    </source>
</evidence>
<dbReference type="Pfam" id="PF08447">
    <property type="entry name" value="PAS_3"/>
    <property type="match status" value="1"/>
</dbReference>
<dbReference type="CDD" id="cd00082">
    <property type="entry name" value="HisKA"/>
    <property type="match status" value="1"/>
</dbReference>
<dbReference type="Pfam" id="PF13492">
    <property type="entry name" value="GAF_3"/>
    <property type="match status" value="1"/>
</dbReference>
<dbReference type="Gene3D" id="1.10.287.130">
    <property type="match status" value="1"/>
</dbReference>
<evidence type="ECO:0000256" key="2">
    <source>
        <dbReference type="ARBA" id="ARBA00012438"/>
    </source>
</evidence>
<dbReference type="NCBIfam" id="TIGR00229">
    <property type="entry name" value="sensory_box"/>
    <property type="match status" value="1"/>
</dbReference>
<dbReference type="PANTHER" id="PTHR43047">
    <property type="entry name" value="TWO-COMPONENT HISTIDINE PROTEIN KINASE"/>
    <property type="match status" value="1"/>
</dbReference>
<name>A0A1I0AH95_9EURY</name>
<proteinExistence type="predicted"/>
<keyword evidence="4" id="KW-0808">Transferase</keyword>
<dbReference type="Pfam" id="PF00512">
    <property type="entry name" value="HisKA"/>
    <property type="match status" value="1"/>
</dbReference>
<feature type="domain" description="PAS" evidence="7">
    <location>
        <begin position="34"/>
        <end position="107"/>
    </location>
</feature>
<dbReference type="Gene3D" id="3.30.450.40">
    <property type="match status" value="1"/>
</dbReference>
<gene>
    <name evidence="9" type="ORF">SAMN04488587_1640</name>
</gene>
<dbReference type="SUPFAM" id="SSF55785">
    <property type="entry name" value="PYP-like sensor domain (PAS domain)"/>
    <property type="match status" value="1"/>
</dbReference>
<feature type="domain" description="Histidine kinase" evidence="6">
    <location>
        <begin position="342"/>
        <end position="558"/>
    </location>
</feature>
<dbReference type="InterPro" id="IPR000014">
    <property type="entry name" value="PAS"/>
</dbReference>
<dbReference type="Gene3D" id="3.30.565.10">
    <property type="entry name" value="Histidine kinase-like ATPase, C-terminal domain"/>
    <property type="match status" value="1"/>
</dbReference>
<dbReference type="Pfam" id="PF02518">
    <property type="entry name" value="HATPase_c"/>
    <property type="match status" value="1"/>
</dbReference>
<comment type="catalytic activity">
    <reaction evidence="1">
        <text>ATP + protein L-histidine = ADP + protein N-phospho-L-histidine.</text>
        <dbReference type="EC" id="2.7.13.3"/>
    </reaction>
</comment>
<dbReference type="InterPro" id="IPR035965">
    <property type="entry name" value="PAS-like_dom_sf"/>
</dbReference>
<dbReference type="SMART" id="SM00388">
    <property type="entry name" value="HisKA"/>
    <property type="match status" value="1"/>
</dbReference>
<keyword evidence="5" id="KW-0418">Kinase</keyword>
<dbReference type="RefSeq" id="WP_091690109.1">
    <property type="nucleotide sequence ID" value="NZ_CAAGSJ010000002.1"/>
</dbReference>
<dbReference type="OrthoDB" id="342253at2157"/>
<dbReference type="CDD" id="cd16922">
    <property type="entry name" value="HATPase_EvgS-ArcB-TorS-like"/>
    <property type="match status" value="1"/>
</dbReference>
<dbReference type="EC" id="2.7.13.3" evidence="2"/>
<dbReference type="InterPro" id="IPR003594">
    <property type="entry name" value="HATPase_dom"/>
</dbReference>
<dbReference type="GO" id="GO:0005886">
    <property type="term" value="C:plasma membrane"/>
    <property type="evidence" value="ECO:0007669"/>
    <property type="project" value="TreeGrafter"/>
</dbReference>
<dbReference type="PANTHER" id="PTHR43047:SF72">
    <property type="entry name" value="OSMOSENSING HISTIDINE PROTEIN KINASE SLN1"/>
    <property type="match status" value="1"/>
</dbReference>
<dbReference type="SUPFAM" id="SSF47384">
    <property type="entry name" value="Homodimeric domain of signal transducing histidine kinase"/>
    <property type="match status" value="1"/>
</dbReference>
<dbReference type="SMART" id="SM00387">
    <property type="entry name" value="HATPase_c"/>
    <property type="match status" value="1"/>
</dbReference>
<dbReference type="PROSITE" id="PS50109">
    <property type="entry name" value="HIS_KIN"/>
    <property type="match status" value="1"/>
</dbReference>
<dbReference type="PROSITE" id="PS50113">
    <property type="entry name" value="PAC"/>
    <property type="match status" value="1"/>
</dbReference>
<dbReference type="PRINTS" id="PR00344">
    <property type="entry name" value="BCTRLSENSOR"/>
</dbReference>
<dbReference type="InterPro" id="IPR036890">
    <property type="entry name" value="HATPase_C_sf"/>
</dbReference>
<dbReference type="SUPFAM" id="SSF55874">
    <property type="entry name" value="ATPase domain of HSP90 chaperone/DNA topoisomerase II/histidine kinase"/>
    <property type="match status" value="1"/>
</dbReference>
<evidence type="ECO:0000259" key="7">
    <source>
        <dbReference type="PROSITE" id="PS50112"/>
    </source>
</evidence>
<evidence type="ECO:0000256" key="4">
    <source>
        <dbReference type="ARBA" id="ARBA00022679"/>
    </source>
</evidence>
<reference evidence="10" key="1">
    <citation type="submission" date="2016-10" db="EMBL/GenBank/DDBJ databases">
        <authorList>
            <person name="Varghese N."/>
            <person name="Submissions S."/>
        </authorList>
    </citation>
    <scope>NUCLEOTIDE SEQUENCE [LARGE SCALE GENOMIC DNA]</scope>
    <source>
        <strain evidence="10">SLH 33</strain>
    </source>
</reference>
<feature type="domain" description="PAC" evidence="8">
    <location>
        <begin position="111"/>
        <end position="163"/>
    </location>
</feature>
<dbReference type="GO" id="GO:0009927">
    <property type="term" value="F:histidine phosphotransfer kinase activity"/>
    <property type="evidence" value="ECO:0007669"/>
    <property type="project" value="TreeGrafter"/>
</dbReference>
<evidence type="ECO:0000313" key="10">
    <source>
        <dbReference type="Proteomes" id="UP000243338"/>
    </source>
</evidence>
<evidence type="ECO:0000259" key="8">
    <source>
        <dbReference type="PROSITE" id="PS50113"/>
    </source>
</evidence>
<dbReference type="CDD" id="cd00130">
    <property type="entry name" value="PAS"/>
    <property type="match status" value="1"/>
</dbReference>
<keyword evidence="10" id="KW-1185">Reference proteome</keyword>
<evidence type="ECO:0000256" key="3">
    <source>
        <dbReference type="ARBA" id="ARBA00022553"/>
    </source>
</evidence>
<dbReference type="InterPro" id="IPR013655">
    <property type="entry name" value="PAS_fold_3"/>
</dbReference>
<dbReference type="Gene3D" id="3.30.450.20">
    <property type="entry name" value="PAS domain"/>
    <property type="match status" value="1"/>
</dbReference>
<organism evidence="9 10">
    <name type="scientific">Methanococcoides vulcani</name>
    <dbReference type="NCBI Taxonomy" id="1353158"/>
    <lineage>
        <taxon>Archaea</taxon>
        <taxon>Methanobacteriati</taxon>
        <taxon>Methanobacteriota</taxon>
        <taxon>Stenosarchaea group</taxon>
        <taxon>Methanomicrobia</taxon>
        <taxon>Methanosarcinales</taxon>
        <taxon>Methanosarcinaceae</taxon>
        <taxon>Methanococcoides</taxon>
    </lineage>
</organism>
<sequence length="558" mass="63236">MNEEQDTSVDIRGKVDLESILKQSLEEIKHSAETRVRLESIINRSPAAIFFWSAQEGRPVEFVTENVEKFGYTEEDFVSGTLLYHNILHPDDRDNVQKLIDEAAAEGKEQFNCEYRLLTESDDVRWVYESTLIERNADQSISHFYGIIFDITNRKLAEMEIANNERDISVLYSAVTLASESLDIDDLLSEILMEIGDLLDIDAGGVYIIDHDKREANLRAHIGPEDDLASNISYSKEEDMFKNVADLPKHAIISEEVVRKDSRFVTRSNLTFYLYSRDKVVGFVLLQISDDESINEKNIKVLEHVGKHIGIAIENAQLFEKTQGDYEDLRSVDKMKNEFFANLSHELKTPMISIKGFSELLGEGKFGPLSIEQKRANDAVVRNAEKLRSLIDSLLYMSMEKEGKYKYNFTTVSVRRFILNSIEVARAQMGANNIVFKEEVPDSIPNICGDEERLTTALNNILDNAVKFMSEGEVTISVQDEADQIHIRVKDNGIGIPKDKVDKVFESFYQVDGSLTRIHGGTGLGLHVSKRIVDVHNGKIWLKSLEGFGTTVHITLPK</sequence>
<dbReference type="AlphaFoldDB" id="A0A1I0AH95"/>
<keyword evidence="3" id="KW-0597">Phosphoprotein</keyword>
<dbReference type="InterPro" id="IPR003018">
    <property type="entry name" value="GAF"/>
</dbReference>
<dbReference type="InterPro" id="IPR036097">
    <property type="entry name" value="HisK_dim/P_sf"/>
</dbReference>
<dbReference type="Proteomes" id="UP000243338">
    <property type="component" value="Unassembled WGS sequence"/>
</dbReference>
<dbReference type="STRING" id="1353158.SAMN04488587_1640"/>
<dbReference type="GO" id="GO:0000155">
    <property type="term" value="F:phosphorelay sensor kinase activity"/>
    <property type="evidence" value="ECO:0007669"/>
    <property type="project" value="InterPro"/>
</dbReference>
<evidence type="ECO:0000259" key="6">
    <source>
        <dbReference type="PROSITE" id="PS50109"/>
    </source>
</evidence>
<accession>A0A1I0AH95</accession>
<dbReference type="EMBL" id="FOHQ01000004">
    <property type="protein sequence ID" value="SES93056.1"/>
    <property type="molecule type" value="Genomic_DNA"/>
</dbReference>
<dbReference type="InterPro" id="IPR000700">
    <property type="entry name" value="PAS-assoc_C"/>
</dbReference>
<dbReference type="InterPro" id="IPR003661">
    <property type="entry name" value="HisK_dim/P_dom"/>
</dbReference>
<evidence type="ECO:0000313" key="9">
    <source>
        <dbReference type="EMBL" id="SES93056.1"/>
    </source>
</evidence>
<dbReference type="InterPro" id="IPR029016">
    <property type="entry name" value="GAF-like_dom_sf"/>
</dbReference>
<dbReference type="FunFam" id="3.30.565.10:FF:000006">
    <property type="entry name" value="Sensor histidine kinase WalK"/>
    <property type="match status" value="1"/>
</dbReference>